<feature type="compositionally biased region" description="Low complexity" evidence="1">
    <location>
        <begin position="1338"/>
        <end position="1347"/>
    </location>
</feature>
<feature type="region of interest" description="Disordered" evidence="1">
    <location>
        <begin position="1528"/>
        <end position="1603"/>
    </location>
</feature>
<feature type="compositionally biased region" description="Basic and acidic residues" evidence="1">
    <location>
        <begin position="400"/>
        <end position="409"/>
    </location>
</feature>
<comment type="caution">
    <text evidence="2">The sequence shown here is derived from an EMBL/GenBank/DDBJ whole genome shotgun (WGS) entry which is preliminary data.</text>
</comment>
<accession>A0A1R0GYD3</accession>
<name>A0A1R0GYD3_9FUNG</name>
<feature type="region of interest" description="Disordered" evidence="1">
    <location>
        <begin position="1616"/>
        <end position="1637"/>
    </location>
</feature>
<feature type="region of interest" description="Disordered" evidence="1">
    <location>
        <begin position="1705"/>
        <end position="1822"/>
    </location>
</feature>
<feature type="compositionally biased region" description="Polar residues" evidence="1">
    <location>
        <begin position="362"/>
        <end position="399"/>
    </location>
</feature>
<feature type="region of interest" description="Disordered" evidence="1">
    <location>
        <begin position="1306"/>
        <end position="1347"/>
    </location>
</feature>
<evidence type="ECO:0000313" key="3">
    <source>
        <dbReference type="Proteomes" id="UP000187455"/>
    </source>
</evidence>
<feature type="compositionally biased region" description="Low complexity" evidence="1">
    <location>
        <begin position="1383"/>
        <end position="1400"/>
    </location>
</feature>
<feature type="compositionally biased region" description="Low complexity" evidence="1">
    <location>
        <begin position="411"/>
        <end position="453"/>
    </location>
</feature>
<feature type="compositionally biased region" description="Polar residues" evidence="1">
    <location>
        <begin position="1727"/>
        <end position="1774"/>
    </location>
</feature>
<feature type="compositionally biased region" description="Low complexity" evidence="1">
    <location>
        <begin position="1775"/>
        <end position="1796"/>
    </location>
</feature>
<feature type="compositionally biased region" description="Polar residues" evidence="1">
    <location>
        <begin position="1808"/>
        <end position="1822"/>
    </location>
</feature>
<proteinExistence type="predicted"/>
<organism evidence="2 3">
    <name type="scientific">Smittium mucronatum</name>
    <dbReference type="NCBI Taxonomy" id="133383"/>
    <lineage>
        <taxon>Eukaryota</taxon>
        <taxon>Fungi</taxon>
        <taxon>Fungi incertae sedis</taxon>
        <taxon>Zoopagomycota</taxon>
        <taxon>Kickxellomycotina</taxon>
        <taxon>Harpellomycetes</taxon>
        <taxon>Harpellales</taxon>
        <taxon>Legeriomycetaceae</taxon>
        <taxon>Smittium</taxon>
    </lineage>
</organism>
<feature type="compositionally biased region" description="Low complexity" evidence="1">
    <location>
        <begin position="1705"/>
        <end position="1726"/>
    </location>
</feature>
<gene>
    <name evidence="2" type="ORF">AYI68_g3977</name>
</gene>
<feature type="compositionally biased region" description="Polar residues" evidence="1">
    <location>
        <begin position="1163"/>
        <end position="1191"/>
    </location>
</feature>
<feature type="region of interest" description="Disordered" evidence="1">
    <location>
        <begin position="724"/>
        <end position="790"/>
    </location>
</feature>
<feature type="compositionally biased region" description="Polar residues" evidence="1">
    <location>
        <begin position="770"/>
        <end position="790"/>
    </location>
</feature>
<feature type="region of interest" description="Disordered" evidence="1">
    <location>
        <begin position="359"/>
        <end position="478"/>
    </location>
</feature>
<evidence type="ECO:0008006" key="4">
    <source>
        <dbReference type="Google" id="ProtNLM"/>
    </source>
</evidence>
<dbReference type="Proteomes" id="UP000187455">
    <property type="component" value="Unassembled WGS sequence"/>
</dbReference>
<dbReference type="STRING" id="133383.A0A1R0GYD3"/>
<feature type="compositionally biased region" description="Low complexity" evidence="1">
    <location>
        <begin position="1543"/>
        <end position="1569"/>
    </location>
</feature>
<feature type="compositionally biased region" description="Polar residues" evidence="1">
    <location>
        <begin position="1401"/>
        <end position="1412"/>
    </location>
</feature>
<feature type="compositionally biased region" description="Polar residues" evidence="1">
    <location>
        <begin position="1590"/>
        <end position="1603"/>
    </location>
</feature>
<sequence length="1822" mass="201519">MDNDSDKLININFTNNEALSIDSSHLDLIKHKDKSSSHSASSKTQDPKPTIEFMQPLGPTSTVKVPENKFSKKNVLVIFVIENTKKIESIFSILYKQVIEKVILKLREPVLISSSPVPAKVTPNVKFGSVYYGDQPPFSNTTISSNYFTSNYRDFGNELASHSFGTGGTIRCALLDGLVCALEMVDDFKDFDKDSSLCDLHSINVILIGCTLPYGNELLQLGETSNGFSQKPTASSSPGVNSNGIFGVSEEHCRKNQRTEYDGFTFNNVFSKFREYNIKITSISLIGEDYQIFKTIANRCSPEENQPKELNLEANGGFCIYTSDPDLMSINPDSESKASVKTQHSELISEFPGKAVLPNDSGVLQTSQKDPINFTPNGGQASFISTNTVQSKKTTSTDFDQLKSVEKVKSSGKGSAQSSSTQGSRKSKANKSSAKASPKTGKSSSKAPTTSPPHKIKKTGVSEVSKPETPLSQSGLLNLTPPVIGDSVSAPLVTPSLNPTESTPAQLTDPMSLFNTLQPSVGEIVSRKKVLEQQLNQLQQLLESRFKHIQKCHQIEKYQAPELEMFNDQNKSMSVSQAIDQASQQRKFLEAECYKLLSLKQDFQRQINIVDKVLQEKTQNSNANFQDVSFGQNPQIAVPSSLAKPHSGFQMFDAGNVNDLQPFTSVHNVPDQSKIQPPNYQEIDKNNVQISSDYTPNKDQLLDVKTPIETLANSSLSSVNLSEQSTSSFNQNPVSNFSLIKGSPSEQIKTEQSTNIKLNSPSVNVDRGTGSPQGSVKRQKTAQGQFGAQSPIQNPIFNKMMIQSINRLAQITNRDPKFILSLTSQDLLRLISSITPGGNISSISNEHQLLITNFNNYKMQLLSQFQNRIPPSGDPRTQSFTSQNISSAPNQLNEVSAASFNAFGDDHQNQIETSNIDQKPSPHLEMNAIWRGFIVSGAKMPSGQQSEIVVAVQAVSLAKDPTNKNISDCMLEQWPMRLAISGLAPANISEMMKWASNRDVPQVVFMRNPDLENKVSESGIPGPNNPLTQAELSKNFEILCATLKEKSMLALIKLNDASRPNELLGILLLSHNDLLLGLVFTKHPIPSHLYSKTFPSTPTLVSTASQNDFSELLTHNSQIASSEPVFNPPSNPSGFDINSPLNFSSNTIDGQYNILLPGEGRQNKSSVLPNQPNPPTRSDSGNPANTPSVSNLQFNSIISPQRTGASSVVSVGANSNMAHDQNNFQNPQISQPNVTQAQNLQQNNPQQNLNHQVTTQHNSKQQGNHYQDMQHSLQLQGLQQQDLYQQENQFQSPQQQQLRQLNLMHQQDNSQRSTPLNAHQQSMPTKMNHQPAQKLKTQMSPQLLSPQQQQLHLQNIYQQQLQQQNLQNHQQQSFQQGVHNQNGQLKNNQQQNSQGLSNQQSFTQPVTPLSSNKSIQNHNLQLQQQQMLLQHNIQQNQQQYNPSQSGSQIQQLQSFQKQSLSAVSTPMIQPSSAFSINDNTIETTMSPDILQSLLSNNESIVGQKQQNSSLRQSFNPAQAQIQNVLTHNQNQKPQQSQHVQVPNSSLNVSQTQQSLQNQIQQTSNQPPTSKQSDLASGDMEDSHQTKSKSSELSLHNQIPQASTPQSNAINYFQNSQHMSNQSLSQSQSQAQVQSQIQSQTLNRNQTNVPQQNLSNLQSQQRIQLQNQINVLQQLTQHYMSQGLNVHQAQQQAKTQLQNHIHNQAQAQALAQAQNQNSQEASNSLSQVKSTPQTKPQSQVHSKTQSQPRTPSLSNSNSQIQNEALSQPQPSQPHIQTQTQFQAQAQLAKSQAQVKSQTNTKSHPKVHNKPQSQVQTKPQTQSK</sequence>
<evidence type="ECO:0000313" key="2">
    <source>
        <dbReference type="EMBL" id="OLY81911.1"/>
    </source>
</evidence>
<feature type="region of interest" description="Disordered" evidence="1">
    <location>
        <begin position="1152"/>
        <end position="1191"/>
    </location>
</feature>
<protein>
    <recommendedName>
        <fullName evidence="4">Mediator of RNA polymerase II transcription subunit 25</fullName>
    </recommendedName>
</protein>
<reference evidence="2 3" key="1">
    <citation type="journal article" date="2016" name="Mol. Biol. Evol.">
        <title>Genome-Wide Survey of Gut Fungi (Harpellales) Reveals the First Horizontally Transferred Ubiquitin Gene from a Mosquito Host.</title>
        <authorList>
            <person name="Wang Y."/>
            <person name="White M.M."/>
            <person name="Kvist S."/>
            <person name="Moncalvo J.M."/>
        </authorList>
    </citation>
    <scope>NUCLEOTIDE SEQUENCE [LARGE SCALE GENOMIC DNA]</scope>
    <source>
        <strain evidence="2 3">ALG-7-W6</strain>
    </source>
</reference>
<feature type="non-terminal residue" evidence="2">
    <location>
        <position position="1822"/>
    </location>
</feature>
<evidence type="ECO:0000256" key="1">
    <source>
        <dbReference type="SAM" id="MobiDB-lite"/>
    </source>
</evidence>
<dbReference type="OrthoDB" id="7690434at2759"/>
<feature type="region of interest" description="Disordered" evidence="1">
    <location>
        <begin position="32"/>
        <end position="55"/>
    </location>
</feature>
<feature type="compositionally biased region" description="Polar residues" evidence="1">
    <location>
        <begin position="1528"/>
        <end position="1542"/>
    </location>
</feature>
<feature type="compositionally biased region" description="Polar residues" evidence="1">
    <location>
        <begin position="1308"/>
        <end position="1337"/>
    </location>
</feature>
<dbReference type="EMBL" id="LSSL01002081">
    <property type="protein sequence ID" value="OLY81911.1"/>
    <property type="molecule type" value="Genomic_DNA"/>
</dbReference>
<feature type="compositionally biased region" description="Polar residues" evidence="1">
    <location>
        <begin position="729"/>
        <end position="763"/>
    </location>
</feature>
<feature type="region of interest" description="Disordered" evidence="1">
    <location>
        <begin position="1383"/>
        <end position="1412"/>
    </location>
</feature>
<keyword evidence="3" id="KW-1185">Reference proteome</keyword>